<proteinExistence type="predicted"/>
<accession>A0A645G4P1</accession>
<organism evidence="1">
    <name type="scientific">bioreactor metagenome</name>
    <dbReference type="NCBI Taxonomy" id="1076179"/>
    <lineage>
        <taxon>unclassified sequences</taxon>
        <taxon>metagenomes</taxon>
        <taxon>ecological metagenomes</taxon>
    </lineage>
</organism>
<reference evidence="1" key="1">
    <citation type="submission" date="2019-08" db="EMBL/GenBank/DDBJ databases">
        <authorList>
            <person name="Kucharzyk K."/>
            <person name="Murdoch R.W."/>
            <person name="Higgins S."/>
            <person name="Loffler F."/>
        </authorList>
    </citation>
    <scope>NUCLEOTIDE SEQUENCE</scope>
</reference>
<gene>
    <name evidence="1" type="ORF">SDC9_169210</name>
</gene>
<comment type="caution">
    <text evidence="1">The sequence shown here is derived from an EMBL/GenBank/DDBJ whole genome shotgun (WGS) entry which is preliminary data.</text>
</comment>
<sequence>MAITKAVLLQLKGIKLRLQFEPDNFKFEKLRNRKIEEKRNAQFLAYRELCIFVNKYF</sequence>
<dbReference type="AlphaFoldDB" id="A0A645G4P1"/>
<protein>
    <submittedName>
        <fullName evidence="1">Uncharacterized protein</fullName>
    </submittedName>
</protein>
<evidence type="ECO:0000313" key="1">
    <source>
        <dbReference type="EMBL" id="MPN21828.1"/>
    </source>
</evidence>
<name>A0A645G4P1_9ZZZZ</name>
<dbReference type="EMBL" id="VSSQ01069900">
    <property type="protein sequence ID" value="MPN21828.1"/>
    <property type="molecule type" value="Genomic_DNA"/>
</dbReference>